<dbReference type="Proteomes" id="UP000008866">
    <property type="component" value="Unassembled WGS sequence"/>
</dbReference>
<dbReference type="EMBL" id="ABSU01000019">
    <property type="protein sequence ID" value="EFE31666.1"/>
    <property type="molecule type" value="Genomic_DNA"/>
</dbReference>
<dbReference type="OMA" id="LVHTTNM"/>
<dbReference type="eggNOG" id="ENOG502SH1E">
    <property type="taxonomic scope" value="Eukaryota"/>
</dbReference>
<name>D4AYJ6_ARTBC</name>
<accession>D4AYJ6</accession>
<feature type="compositionally biased region" description="Low complexity" evidence="1">
    <location>
        <begin position="114"/>
        <end position="131"/>
    </location>
</feature>
<dbReference type="AlphaFoldDB" id="D4AYJ6"/>
<gene>
    <name evidence="2" type="ORF">ARB_01265</name>
</gene>
<evidence type="ECO:0000256" key="1">
    <source>
        <dbReference type="SAM" id="MobiDB-lite"/>
    </source>
</evidence>
<organism evidence="2 3">
    <name type="scientific">Arthroderma benhamiae (strain ATCC MYA-4681 / CBS 112371)</name>
    <name type="common">Trichophyton mentagrophytes</name>
    <dbReference type="NCBI Taxonomy" id="663331"/>
    <lineage>
        <taxon>Eukaryota</taxon>
        <taxon>Fungi</taxon>
        <taxon>Dikarya</taxon>
        <taxon>Ascomycota</taxon>
        <taxon>Pezizomycotina</taxon>
        <taxon>Eurotiomycetes</taxon>
        <taxon>Eurotiomycetidae</taxon>
        <taxon>Onygenales</taxon>
        <taxon>Arthrodermataceae</taxon>
        <taxon>Trichophyton</taxon>
    </lineage>
</organism>
<feature type="compositionally biased region" description="Low complexity" evidence="1">
    <location>
        <begin position="91"/>
        <end position="104"/>
    </location>
</feature>
<feature type="region of interest" description="Disordered" evidence="1">
    <location>
        <begin position="1"/>
        <end position="43"/>
    </location>
</feature>
<keyword evidence="3" id="KW-1185">Reference proteome</keyword>
<comment type="caution">
    <text evidence="2">The sequence shown here is derived from an EMBL/GenBank/DDBJ whole genome shotgun (WGS) entry which is preliminary data.</text>
</comment>
<protein>
    <submittedName>
        <fullName evidence="2">Uncharacterized protein</fullName>
    </submittedName>
</protein>
<sequence>MSAAVSSSLGRAFTKRQKRPEVSAPMPFREGQPRFAAGTIKRSKISAPVELLSTTNLLAYTAPDIQKHGNQGHGHKNQPVISRPIIQRQHSNLQHSTSSSSSFRSADESDASNSLHTPSTTITSPSLPGSTEASPVLRDNGHQNLTGYFDQQKDGPPKAPQASLEQSAPPPSIPTRALSHTKKSHQELSRQRSNSSNASAGRRTPSLSNTSSPNPTSLSSTHAAHSAAAAASSSSRSHAQDVHAHPFGKELEQVNEVAEEFSAGQLFRDEDEKTLAAKGLVKVDVVEYLEEVKGVYAYVFGGDVAKRDWI</sequence>
<dbReference type="RefSeq" id="XP_003012306.1">
    <property type="nucleotide sequence ID" value="XM_003012260.1"/>
</dbReference>
<feature type="region of interest" description="Disordered" evidence="1">
    <location>
        <begin position="89"/>
        <end position="243"/>
    </location>
</feature>
<evidence type="ECO:0000313" key="3">
    <source>
        <dbReference type="Proteomes" id="UP000008866"/>
    </source>
</evidence>
<dbReference type="GeneID" id="9519952"/>
<evidence type="ECO:0000313" key="2">
    <source>
        <dbReference type="EMBL" id="EFE31666.1"/>
    </source>
</evidence>
<proteinExistence type="predicted"/>
<dbReference type="HOGENOM" id="CLU_052682_0_0_1"/>
<feature type="compositionally biased region" description="Low complexity" evidence="1">
    <location>
        <begin position="191"/>
        <end position="237"/>
    </location>
</feature>
<dbReference type="OrthoDB" id="5419666at2759"/>
<reference evidence="3" key="1">
    <citation type="journal article" date="2011" name="Genome Biol.">
        <title>Comparative and functional genomics provide insights into the pathogenicity of dermatophytic fungi.</title>
        <authorList>
            <person name="Burmester A."/>
            <person name="Shelest E."/>
            <person name="Gloeckner G."/>
            <person name="Heddergott C."/>
            <person name="Schindler S."/>
            <person name="Staib P."/>
            <person name="Heidel A."/>
            <person name="Felder M."/>
            <person name="Petzold A."/>
            <person name="Szafranski K."/>
            <person name="Feuermann M."/>
            <person name="Pedruzzi I."/>
            <person name="Priebe S."/>
            <person name="Groth M."/>
            <person name="Winkler R."/>
            <person name="Li W."/>
            <person name="Kniemeyer O."/>
            <person name="Schroeckh V."/>
            <person name="Hertweck C."/>
            <person name="Hube B."/>
            <person name="White T.C."/>
            <person name="Platzer M."/>
            <person name="Guthke R."/>
            <person name="Heitman J."/>
            <person name="Woestemeyer J."/>
            <person name="Zipfel P.F."/>
            <person name="Monod M."/>
            <person name="Brakhage A.A."/>
        </authorList>
    </citation>
    <scope>NUCLEOTIDE SEQUENCE [LARGE SCALE GENOMIC DNA]</scope>
    <source>
        <strain evidence="3">ATCC MYA-4681 / CBS 112371</strain>
    </source>
</reference>
<dbReference type="KEGG" id="abe:ARB_01265"/>